<dbReference type="Proteomes" id="UP000886520">
    <property type="component" value="Chromosome 17"/>
</dbReference>
<dbReference type="GO" id="GO:0003729">
    <property type="term" value="F:mRNA binding"/>
    <property type="evidence" value="ECO:0007669"/>
    <property type="project" value="TreeGrafter"/>
</dbReference>
<dbReference type="GO" id="GO:0009535">
    <property type="term" value="C:chloroplast thylakoid membrane"/>
    <property type="evidence" value="ECO:0007669"/>
    <property type="project" value="TreeGrafter"/>
</dbReference>
<reference evidence="4" key="1">
    <citation type="submission" date="2021-01" db="EMBL/GenBank/DDBJ databases">
        <title>Adiantum capillus-veneris genome.</title>
        <authorList>
            <person name="Fang Y."/>
            <person name="Liao Q."/>
        </authorList>
    </citation>
    <scope>NUCLEOTIDE SEQUENCE</scope>
    <source>
        <strain evidence="4">H3</strain>
        <tissue evidence="4">Leaf</tissue>
    </source>
</reference>
<evidence type="ECO:0000313" key="4">
    <source>
        <dbReference type="EMBL" id="KAI5067517.1"/>
    </source>
</evidence>
<dbReference type="EMBL" id="JABFUD020000017">
    <property type="protein sequence ID" value="KAI5067517.1"/>
    <property type="molecule type" value="Genomic_DNA"/>
</dbReference>
<comment type="caution">
    <text evidence="4">The sequence shown here is derived from an EMBL/GenBank/DDBJ whole genome shotgun (WGS) entry which is preliminary data.</text>
</comment>
<proteinExistence type="predicted"/>
<dbReference type="OrthoDB" id="439808at2759"/>
<evidence type="ECO:0000256" key="1">
    <source>
        <dbReference type="ARBA" id="ARBA00022884"/>
    </source>
</evidence>
<keyword evidence="5" id="KW-1185">Reference proteome</keyword>
<evidence type="ECO:0000256" key="2">
    <source>
        <dbReference type="PROSITE-ProRule" id="PRU00176"/>
    </source>
</evidence>
<dbReference type="SMART" id="SM00360">
    <property type="entry name" value="RRM"/>
    <property type="match status" value="1"/>
</dbReference>
<evidence type="ECO:0000259" key="3">
    <source>
        <dbReference type="PROSITE" id="PS50102"/>
    </source>
</evidence>
<dbReference type="GO" id="GO:1901259">
    <property type="term" value="P:chloroplast rRNA processing"/>
    <property type="evidence" value="ECO:0007669"/>
    <property type="project" value="TreeGrafter"/>
</dbReference>
<dbReference type="InterPro" id="IPR012677">
    <property type="entry name" value="Nucleotide-bd_a/b_plait_sf"/>
</dbReference>
<dbReference type="PROSITE" id="PS50102">
    <property type="entry name" value="RRM"/>
    <property type="match status" value="1"/>
</dbReference>
<name>A0A9D4UH12_ADICA</name>
<dbReference type="AlphaFoldDB" id="A0A9D4UH12"/>
<dbReference type="PANTHER" id="PTHR48025:SF1">
    <property type="entry name" value="RRM DOMAIN-CONTAINING PROTEIN"/>
    <property type="match status" value="1"/>
</dbReference>
<accession>A0A9D4UH12</accession>
<dbReference type="InterPro" id="IPR000504">
    <property type="entry name" value="RRM_dom"/>
</dbReference>
<keyword evidence="1 2" id="KW-0694">RNA-binding</keyword>
<dbReference type="SUPFAM" id="SSF54928">
    <property type="entry name" value="RNA-binding domain, RBD"/>
    <property type="match status" value="1"/>
</dbReference>
<dbReference type="InterPro" id="IPR035979">
    <property type="entry name" value="RBD_domain_sf"/>
</dbReference>
<organism evidence="4 5">
    <name type="scientific">Adiantum capillus-veneris</name>
    <name type="common">Maidenhair fern</name>
    <dbReference type="NCBI Taxonomy" id="13818"/>
    <lineage>
        <taxon>Eukaryota</taxon>
        <taxon>Viridiplantae</taxon>
        <taxon>Streptophyta</taxon>
        <taxon>Embryophyta</taxon>
        <taxon>Tracheophyta</taxon>
        <taxon>Polypodiopsida</taxon>
        <taxon>Polypodiidae</taxon>
        <taxon>Polypodiales</taxon>
        <taxon>Pteridineae</taxon>
        <taxon>Pteridaceae</taxon>
        <taxon>Vittarioideae</taxon>
        <taxon>Adiantum</taxon>
    </lineage>
</organism>
<sequence>MYMVWLGKLMPSSLWKKFKPSMPAGAFQKVGSVDMVEVIHDKNSGRSRGFGFVTMNSIEDCNVAIEKLDVLEGHYE</sequence>
<evidence type="ECO:0000313" key="5">
    <source>
        <dbReference type="Proteomes" id="UP000886520"/>
    </source>
</evidence>
<gene>
    <name evidence="4" type="ORF">GOP47_0018045</name>
</gene>
<dbReference type="Gene3D" id="3.30.70.330">
    <property type="match status" value="1"/>
</dbReference>
<protein>
    <recommendedName>
        <fullName evidence="3">RRM domain-containing protein</fullName>
    </recommendedName>
</protein>
<dbReference type="InterPro" id="IPR050502">
    <property type="entry name" value="Euk_RNA-bind_prot"/>
</dbReference>
<dbReference type="PANTHER" id="PTHR48025">
    <property type="entry name" value="OS02G0815200 PROTEIN"/>
    <property type="match status" value="1"/>
</dbReference>
<dbReference type="Pfam" id="PF00076">
    <property type="entry name" value="RRM_1"/>
    <property type="match status" value="1"/>
</dbReference>
<feature type="domain" description="RRM" evidence="3">
    <location>
        <begin position="2"/>
        <end position="76"/>
    </location>
</feature>